<dbReference type="Proteomes" id="UP000030023">
    <property type="component" value="Unassembled WGS sequence"/>
</dbReference>
<evidence type="ECO:0000313" key="2">
    <source>
        <dbReference type="Proteomes" id="UP000030023"/>
    </source>
</evidence>
<accession>A0ABR4XNZ9</accession>
<dbReference type="Gene3D" id="3.40.1160.10">
    <property type="entry name" value="Acetylglutamate kinase-like"/>
    <property type="match status" value="1"/>
</dbReference>
<keyword evidence="2" id="KW-1185">Reference proteome</keyword>
<dbReference type="SUPFAM" id="SSF53633">
    <property type="entry name" value="Carbamate kinase-like"/>
    <property type="match status" value="1"/>
</dbReference>
<dbReference type="EMBL" id="AXCV01000628">
    <property type="protein sequence ID" value="KGO20914.1"/>
    <property type="molecule type" value="Genomic_DNA"/>
</dbReference>
<organism evidence="1 2">
    <name type="scientific">Oenococcus alcoholitolerans</name>
    <dbReference type="NCBI Taxonomy" id="931074"/>
    <lineage>
        <taxon>Bacteria</taxon>
        <taxon>Bacillati</taxon>
        <taxon>Bacillota</taxon>
        <taxon>Bacilli</taxon>
        <taxon>Lactobacillales</taxon>
        <taxon>Lactobacillaceae</taxon>
        <taxon>Oenococcus</taxon>
    </lineage>
</organism>
<evidence type="ECO:0008006" key="3">
    <source>
        <dbReference type="Google" id="ProtNLM"/>
    </source>
</evidence>
<reference evidence="1 2" key="1">
    <citation type="journal article" date="2014" name="Antonie Van Leeuwenhoek">
        <title>Oenococcus alcoholitolerans sp. nov., a lactic acid bacteria isolated from cachaca and ethanol fermentation processes.</title>
        <authorList>
            <person name="Badotti F."/>
            <person name="Moreira A.P."/>
            <person name="Tonon L.A."/>
            <person name="de Lucena B.T."/>
            <person name="Gomes Fde C."/>
            <person name="Kruger R."/>
            <person name="Thompson C.C."/>
            <person name="de Morais M.A.Jr."/>
            <person name="Rosa C.A."/>
            <person name="Thompson F.L."/>
        </authorList>
    </citation>
    <scope>NUCLEOTIDE SEQUENCE [LARGE SCALE GENOMIC DNA]</scope>
    <source>
        <strain evidence="1 2">UFRJ-M7.2.18</strain>
    </source>
</reference>
<gene>
    <name evidence="1" type="ORF">Q757_09920</name>
</gene>
<sequence>MAKDTDMPLVVFNLNEAGNIKKAIEGQQIGTLIKGSK</sequence>
<proteinExistence type="predicted"/>
<protein>
    <recommendedName>
        <fullName evidence="3">Aspartate/glutamate/uridylate kinase domain-containing protein</fullName>
    </recommendedName>
</protein>
<dbReference type="InterPro" id="IPR036393">
    <property type="entry name" value="AceGlu_kinase-like_sf"/>
</dbReference>
<comment type="caution">
    <text evidence="1">The sequence shown here is derived from an EMBL/GenBank/DDBJ whole genome shotgun (WGS) entry which is preliminary data.</text>
</comment>
<evidence type="ECO:0000313" key="1">
    <source>
        <dbReference type="EMBL" id="KGO20914.1"/>
    </source>
</evidence>
<name>A0ABR4XNZ9_9LACO</name>